<dbReference type="FunFam" id="1.20.1730.10:FF:000002">
    <property type="entry name" value="Sodium/proline symporter"/>
    <property type="match status" value="1"/>
</dbReference>
<feature type="transmembrane region" description="Helical" evidence="16">
    <location>
        <begin position="125"/>
        <end position="149"/>
    </location>
</feature>
<feature type="transmembrane region" description="Helical" evidence="16">
    <location>
        <begin position="239"/>
        <end position="257"/>
    </location>
</feature>
<comment type="caution">
    <text evidence="17">The sequence shown here is derived from an EMBL/GenBank/DDBJ whole genome shotgun (WGS) entry which is preliminary data.</text>
</comment>
<evidence type="ECO:0000256" key="10">
    <source>
        <dbReference type="ARBA" id="ARBA00023136"/>
    </source>
</evidence>
<dbReference type="InterPro" id="IPR011851">
    <property type="entry name" value="Na/Pro_symporter"/>
</dbReference>
<keyword evidence="7 16" id="KW-1133">Transmembrane helix</keyword>
<keyword evidence="9 16" id="KW-0406">Ion transport</keyword>
<evidence type="ECO:0000256" key="12">
    <source>
        <dbReference type="ARBA" id="ARBA00033708"/>
    </source>
</evidence>
<keyword evidence="10 16" id="KW-0472">Membrane</keyword>
<gene>
    <name evidence="17" type="primary">putP</name>
    <name evidence="17" type="ORF">CKO40_07775</name>
</gene>
<keyword evidence="16" id="KW-0997">Cell inner membrane</keyword>
<dbReference type="NCBIfam" id="TIGR02121">
    <property type="entry name" value="Na_Pro_sym"/>
    <property type="match status" value="1"/>
</dbReference>
<accession>A0AAJ0X936</accession>
<evidence type="ECO:0000256" key="3">
    <source>
        <dbReference type="ARBA" id="ARBA00022448"/>
    </source>
</evidence>
<reference evidence="17" key="1">
    <citation type="submission" date="2017-08" db="EMBL/GenBank/DDBJ databases">
        <authorList>
            <person name="Imhoff J.F."/>
            <person name="Rahn T."/>
            <person name="Kuenzel S."/>
            <person name="Neulinger S.C."/>
        </authorList>
    </citation>
    <scope>NUCLEOTIDE SEQUENCE</scope>
    <source>
        <strain evidence="17">DSM 11080</strain>
    </source>
</reference>
<feature type="transmembrane region" description="Helical" evidence="16">
    <location>
        <begin position="374"/>
        <end position="394"/>
    </location>
</feature>
<feature type="transmembrane region" description="Helical" evidence="16">
    <location>
        <begin position="278"/>
        <end position="303"/>
    </location>
</feature>
<evidence type="ECO:0000256" key="5">
    <source>
        <dbReference type="ARBA" id="ARBA00022692"/>
    </source>
</evidence>
<keyword evidence="3 16" id="KW-0813">Transport</keyword>
<dbReference type="Proteomes" id="UP001296776">
    <property type="component" value="Unassembled WGS sequence"/>
</dbReference>
<dbReference type="PROSITE" id="PS00456">
    <property type="entry name" value="NA_SOLUT_SYMP_1"/>
    <property type="match status" value="1"/>
</dbReference>
<dbReference type="Gene3D" id="1.20.1730.10">
    <property type="entry name" value="Sodium/glucose cotransporter"/>
    <property type="match status" value="1"/>
</dbReference>
<feature type="transmembrane region" description="Helical" evidence="16">
    <location>
        <begin position="189"/>
        <end position="209"/>
    </location>
</feature>
<evidence type="ECO:0000256" key="2">
    <source>
        <dbReference type="ARBA" id="ARBA00006434"/>
    </source>
</evidence>
<feature type="transmembrane region" description="Helical" evidence="16">
    <location>
        <begin position="315"/>
        <end position="341"/>
    </location>
</feature>
<feature type="transmembrane region" description="Helical" evidence="16">
    <location>
        <begin position="161"/>
        <end position="182"/>
    </location>
</feature>
<evidence type="ECO:0000256" key="9">
    <source>
        <dbReference type="ARBA" id="ARBA00023065"/>
    </source>
</evidence>
<comment type="catalytic activity">
    <reaction evidence="12">
        <text>L-proline(in) + Na(+)(in) = L-proline(out) + Na(+)(out)</text>
        <dbReference type="Rhea" id="RHEA:28967"/>
        <dbReference type="ChEBI" id="CHEBI:29101"/>
        <dbReference type="ChEBI" id="CHEBI:60039"/>
    </reaction>
</comment>
<keyword evidence="18" id="KW-1185">Reference proteome</keyword>
<evidence type="ECO:0000256" key="11">
    <source>
        <dbReference type="ARBA" id="ARBA00023201"/>
    </source>
</evidence>
<evidence type="ECO:0000256" key="4">
    <source>
        <dbReference type="ARBA" id="ARBA00022475"/>
    </source>
</evidence>
<dbReference type="InterPro" id="IPR050277">
    <property type="entry name" value="Sodium:Solute_Symporter"/>
</dbReference>
<comment type="similarity">
    <text evidence="2 15">Belongs to the sodium:solute symporter (SSF) (TC 2.A.21) family.</text>
</comment>
<dbReference type="GO" id="GO:0015193">
    <property type="term" value="F:L-proline transmembrane transporter activity"/>
    <property type="evidence" value="ECO:0007669"/>
    <property type="project" value="TreeGrafter"/>
</dbReference>
<dbReference type="PANTHER" id="PTHR48086">
    <property type="entry name" value="SODIUM/PROLINE SYMPORTER-RELATED"/>
    <property type="match status" value="1"/>
</dbReference>
<keyword evidence="16" id="KW-0029">Amino-acid transport</keyword>
<keyword evidence="11 16" id="KW-0739">Sodium transport</keyword>
<dbReference type="PANTHER" id="PTHR48086:SF3">
    <property type="entry name" value="SODIUM_PROLINE SYMPORTER"/>
    <property type="match status" value="1"/>
</dbReference>
<evidence type="ECO:0000256" key="13">
    <source>
        <dbReference type="ARBA" id="ARBA00067214"/>
    </source>
</evidence>
<dbReference type="InterPro" id="IPR038377">
    <property type="entry name" value="Na/Glc_symporter_sf"/>
</dbReference>
<proteinExistence type="inferred from homology"/>
<evidence type="ECO:0000313" key="18">
    <source>
        <dbReference type="Proteomes" id="UP001296776"/>
    </source>
</evidence>
<feature type="transmembrane region" description="Helical" evidence="16">
    <location>
        <begin position="432"/>
        <end position="450"/>
    </location>
</feature>
<keyword evidence="4" id="KW-1003">Cell membrane</keyword>
<feature type="transmembrane region" description="Helical" evidence="16">
    <location>
        <begin position="76"/>
        <end position="94"/>
    </location>
</feature>
<evidence type="ECO:0000256" key="15">
    <source>
        <dbReference type="RuleBase" id="RU362091"/>
    </source>
</evidence>
<evidence type="ECO:0000256" key="1">
    <source>
        <dbReference type="ARBA" id="ARBA00004651"/>
    </source>
</evidence>
<dbReference type="AlphaFoldDB" id="A0AAJ0X936"/>
<name>A0AAJ0X936_9GAMM</name>
<keyword evidence="8 16" id="KW-0915">Sodium</keyword>
<dbReference type="RefSeq" id="WP_200345637.1">
    <property type="nucleotide sequence ID" value="NZ_NRSJ01000010.1"/>
</dbReference>
<dbReference type="CDD" id="cd11475">
    <property type="entry name" value="SLC5sbd_PutP"/>
    <property type="match status" value="1"/>
</dbReference>
<evidence type="ECO:0000256" key="8">
    <source>
        <dbReference type="ARBA" id="ARBA00023053"/>
    </source>
</evidence>
<dbReference type="GO" id="GO:0015824">
    <property type="term" value="P:proline transport"/>
    <property type="evidence" value="ECO:0007669"/>
    <property type="project" value="UniProtKB-UniRule"/>
</dbReference>
<organism evidence="17 18">
    <name type="scientific">Halochromatium glycolicum</name>
    <dbReference type="NCBI Taxonomy" id="85075"/>
    <lineage>
        <taxon>Bacteria</taxon>
        <taxon>Pseudomonadati</taxon>
        <taxon>Pseudomonadota</taxon>
        <taxon>Gammaproteobacteria</taxon>
        <taxon>Chromatiales</taxon>
        <taxon>Chromatiaceae</taxon>
        <taxon>Halochromatium</taxon>
    </lineage>
</organism>
<dbReference type="GO" id="GO:0031402">
    <property type="term" value="F:sodium ion binding"/>
    <property type="evidence" value="ECO:0007669"/>
    <property type="project" value="UniProtKB-UniRule"/>
</dbReference>
<protein>
    <recommendedName>
        <fullName evidence="13 16">Sodium/proline symporter</fullName>
    </recommendedName>
    <alternativeName>
        <fullName evidence="14 16">Proline permease</fullName>
    </alternativeName>
</protein>
<evidence type="ECO:0000256" key="6">
    <source>
        <dbReference type="ARBA" id="ARBA00022847"/>
    </source>
</evidence>
<dbReference type="InterPro" id="IPR018212">
    <property type="entry name" value="Na/solute_symporter_CS"/>
</dbReference>
<dbReference type="PROSITE" id="PS00457">
    <property type="entry name" value="NA_SOLUT_SYMP_2"/>
    <property type="match status" value="1"/>
</dbReference>
<dbReference type="GO" id="GO:0005886">
    <property type="term" value="C:plasma membrane"/>
    <property type="evidence" value="ECO:0007669"/>
    <property type="project" value="UniProtKB-SubCell"/>
</dbReference>
<reference evidence="17" key="2">
    <citation type="journal article" date="2020" name="Microorganisms">
        <title>Osmotic Adaptation and Compatible Solute Biosynthesis of Phototrophic Bacteria as Revealed from Genome Analyses.</title>
        <authorList>
            <person name="Imhoff J.F."/>
            <person name="Rahn T."/>
            <person name="Kunzel S."/>
            <person name="Keller A."/>
            <person name="Neulinger S.C."/>
        </authorList>
    </citation>
    <scope>NUCLEOTIDE SEQUENCE</scope>
    <source>
        <strain evidence="17">DSM 11080</strain>
    </source>
</reference>
<keyword evidence="5 16" id="KW-0812">Transmembrane</keyword>
<dbReference type="EMBL" id="NRSJ01000010">
    <property type="protein sequence ID" value="MBK1704436.1"/>
    <property type="molecule type" value="Genomic_DNA"/>
</dbReference>
<dbReference type="PROSITE" id="PS50283">
    <property type="entry name" value="NA_SOLUT_SYMP_3"/>
    <property type="match status" value="1"/>
</dbReference>
<dbReference type="GO" id="GO:0005298">
    <property type="term" value="F:proline:sodium symporter activity"/>
    <property type="evidence" value="ECO:0007669"/>
    <property type="project" value="UniProtKB-UniRule"/>
</dbReference>
<sequence>MLDANAAVIATFVAYLALMIAIGFWAYRRTTDSSGYFLGGRSLGPWPAALSAGASDMSGWLLLGLPGFAFASGIEAFWLAGGLLLGTWLNWLLLARRLRVYSAAANDSLTIPEFFANRFGDRGHLLQAVAAFFVLLFFLFYTSSGLVAAGKLFETVFGLDYLIAVVAGTLFIVSYTLFGGFLAVSWTDFVQGLLMAAALLIVPVIAIQADGGWDATIATLQATNPDLLNLWSNNEGKPLTLLAIVSLMAWGLGYFGQPHILARFKGINSPGDVPTARRIAVGWTALSLVGAVLVGLAGVAYVGNNLGGELKDAETIFMVLVEALFHPVIAGILLAAILAAIMSTADSQLLVSSSALAEDLYRQLVRRGASQREIVLIGRLAVVLLALVALGLATDPDSTVLGLVSYAWAGFGAAFGPVLLISLYWERMNWHGAIAGVVTGGLVVVVWKQLEGGIFALYEIVPGVLLATLAIIAVSLLTAPPGQASRELFARYRAQLRQD</sequence>
<comment type="function">
    <text evidence="16">Catalyzes the sodium-dependent uptake of extracellular L-proline.</text>
</comment>
<comment type="subcellular location">
    <subcellularLocation>
        <location evidence="16">Cell inner membrane</location>
        <topology evidence="16">Multi-pass membrane protein</topology>
    </subcellularLocation>
    <subcellularLocation>
        <location evidence="1">Cell membrane</location>
        <topology evidence="1">Multi-pass membrane protein</topology>
    </subcellularLocation>
</comment>
<evidence type="ECO:0000256" key="14">
    <source>
        <dbReference type="ARBA" id="ARBA00082709"/>
    </source>
</evidence>
<dbReference type="NCBIfam" id="TIGR00813">
    <property type="entry name" value="sss"/>
    <property type="match status" value="1"/>
</dbReference>
<dbReference type="InterPro" id="IPR001734">
    <property type="entry name" value="Na/solute_symporter"/>
</dbReference>
<feature type="transmembrane region" description="Helical" evidence="16">
    <location>
        <begin position="456"/>
        <end position="479"/>
    </location>
</feature>
<dbReference type="Pfam" id="PF00474">
    <property type="entry name" value="SSF"/>
    <property type="match status" value="1"/>
</dbReference>
<feature type="transmembrane region" description="Helical" evidence="16">
    <location>
        <begin position="406"/>
        <end position="425"/>
    </location>
</feature>
<evidence type="ECO:0000256" key="7">
    <source>
        <dbReference type="ARBA" id="ARBA00022989"/>
    </source>
</evidence>
<keyword evidence="6 16" id="KW-0769">Symport</keyword>
<feature type="transmembrane region" description="Helical" evidence="16">
    <location>
        <begin position="6"/>
        <end position="27"/>
    </location>
</feature>
<evidence type="ECO:0000313" key="17">
    <source>
        <dbReference type="EMBL" id="MBK1704436.1"/>
    </source>
</evidence>
<evidence type="ECO:0000256" key="16">
    <source>
        <dbReference type="RuleBase" id="RU366012"/>
    </source>
</evidence>